<protein>
    <submittedName>
        <fullName evidence="2">Uncharacterized protein</fullName>
    </submittedName>
</protein>
<name>A0A367L9H4_9HYPO</name>
<feature type="compositionally biased region" description="Acidic residues" evidence="1">
    <location>
        <begin position="96"/>
        <end position="105"/>
    </location>
</feature>
<dbReference type="Proteomes" id="UP000253664">
    <property type="component" value="Unassembled WGS sequence"/>
</dbReference>
<proteinExistence type="predicted"/>
<gene>
    <name evidence="2" type="ORF">L249_7538</name>
</gene>
<reference evidence="2 3" key="1">
    <citation type="journal article" date="2015" name="BMC Genomics">
        <title>Insights from the genome of Ophiocordyceps polyrhachis-furcata to pathogenicity and host specificity in insect fungi.</title>
        <authorList>
            <person name="Wichadakul D."/>
            <person name="Kobmoo N."/>
            <person name="Ingsriswang S."/>
            <person name="Tangphatsornruang S."/>
            <person name="Chantasingh D."/>
            <person name="Luangsa-ard J.J."/>
            <person name="Eurwilaichitr L."/>
        </authorList>
    </citation>
    <scope>NUCLEOTIDE SEQUENCE [LARGE SCALE GENOMIC DNA]</scope>
    <source>
        <strain evidence="2 3">BCC 54312</strain>
    </source>
</reference>
<evidence type="ECO:0000313" key="2">
    <source>
        <dbReference type="EMBL" id="RCI11080.1"/>
    </source>
</evidence>
<evidence type="ECO:0000256" key="1">
    <source>
        <dbReference type="SAM" id="MobiDB-lite"/>
    </source>
</evidence>
<sequence length="105" mass="11572">MLWDGFVVAERESESVVISARAASSISISKAYHQSWRLQQFGRSTMSDPRDGGWAVMKRTPPPPPRRTPDDIGGGWLAPRDGERSAFLARGSQPGQDDEDKDNEG</sequence>
<dbReference type="EMBL" id="LKCN02000010">
    <property type="protein sequence ID" value="RCI11080.1"/>
    <property type="molecule type" value="Genomic_DNA"/>
</dbReference>
<accession>A0A367L9H4</accession>
<organism evidence="2 3">
    <name type="scientific">Ophiocordyceps polyrhachis-furcata BCC 54312</name>
    <dbReference type="NCBI Taxonomy" id="1330021"/>
    <lineage>
        <taxon>Eukaryota</taxon>
        <taxon>Fungi</taxon>
        <taxon>Dikarya</taxon>
        <taxon>Ascomycota</taxon>
        <taxon>Pezizomycotina</taxon>
        <taxon>Sordariomycetes</taxon>
        <taxon>Hypocreomycetidae</taxon>
        <taxon>Hypocreales</taxon>
        <taxon>Ophiocordycipitaceae</taxon>
        <taxon>Ophiocordyceps</taxon>
    </lineage>
</organism>
<evidence type="ECO:0000313" key="3">
    <source>
        <dbReference type="Proteomes" id="UP000253664"/>
    </source>
</evidence>
<feature type="region of interest" description="Disordered" evidence="1">
    <location>
        <begin position="42"/>
        <end position="105"/>
    </location>
</feature>
<comment type="caution">
    <text evidence="2">The sequence shown here is derived from an EMBL/GenBank/DDBJ whole genome shotgun (WGS) entry which is preliminary data.</text>
</comment>
<dbReference type="AlphaFoldDB" id="A0A367L9H4"/>
<keyword evidence="3" id="KW-1185">Reference proteome</keyword>